<dbReference type="EMBL" id="BK015483">
    <property type="protein sequence ID" value="DAE09145.1"/>
    <property type="molecule type" value="Genomic_DNA"/>
</dbReference>
<proteinExistence type="predicted"/>
<accession>A0A8S5PRQ8</accession>
<sequence length="240" mass="27301">MKAKRIALQTILNTAKIVVFFRSLKELYNSLVLITILNNSIMKANEVKNTVKENVNTVENAQKLAKAQEDPSYTEMFRPWVVDVCEDLTKDLSKAINETIADANVTDERYKQLSTDFEKAKARFEAYQLKTVNGDRQTLKAFKKAVAVAVLEVAKRTDTGKWFTYRKLYGLGLLNGMPKLINTPNKVNSFVAKAFVFMQQYAKRSSELVRKERALNAAIQDFGITREQAEKMYLAGLLKI</sequence>
<name>A0A8S5PRQ8_9CAUD</name>
<reference evidence="1" key="1">
    <citation type="journal article" date="2021" name="Proc. Natl. Acad. Sci. U.S.A.">
        <title>A Catalog of Tens of Thousands of Viruses from Human Metagenomes Reveals Hidden Associations with Chronic Diseases.</title>
        <authorList>
            <person name="Tisza M.J."/>
            <person name="Buck C.B."/>
        </authorList>
    </citation>
    <scope>NUCLEOTIDE SEQUENCE</scope>
    <source>
        <strain evidence="1">CtZro7</strain>
    </source>
</reference>
<organism evidence="1">
    <name type="scientific">Siphoviridae sp. ctZro7</name>
    <dbReference type="NCBI Taxonomy" id="2825561"/>
    <lineage>
        <taxon>Viruses</taxon>
        <taxon>Duplodnaviria</taxon>
        <taxon>Heunggongvirae</taxon>
        <taxon>Uroviricota</taxon>
        <taxon>Caudoviricetes</taxon>
    </lineage>
</organism>
<evidence type="ECO:0000313" key="1">
    <source>
        <dbReference type="EMBL" id="DAE09145.1"/>
    </source>
</evidence>
<protein>
    <submittedName>
        <fullName evidence="1">Uncharacterized protein</fullName>
    </submittedName>
</protein>